<organism evidence="2 3">
    <name type="scientific">Zasmidium cellare</name>
    <name type="common">Wine cellar mold</name>
    <name type="synonym">Racodium cellare</name>
    <dbReference type="NCBI Taxonomy" id="395010"/>
    <lineage>
        <taxon>Eukaryota</taxon>
        <taxon>Fungi</taxon>
        <taxon>Dikarya</taxon>
        <taxon>Ascomycota</taxon>
        <taxon>Pezizomycotina</taxon>
        <taxon>Dothideomycetes</taxon>
        <taxon>Dothideomycetidae</taxon>
        <taxon>Mycosphaerellales</taxon>
        <taxon>Mycosphaerellaceae</taxon>
        <taxon>Zasmidium</taxon>
    </lineage>
</organism>
<name>A0ABR0F2H3_ZASCE</name>
<accession>A0ABR0F2H3</accession>
<feature type="compositionally biased region" description="Polar residues" evidence="1">
    <location>
        <begin position="154"/>
        <end position="167"/>
    </location>
</feature>
<evidence type="ECO:0000313" key="2">
    <source>
        <dbReference type="EMBL" id="KAK4508152.1"/>
    </source>
</evidence>
<evidence type="ECO:0000313" key="3">
    <source>
        <dbReference type="Proteomes" id="UP001305779"/>
    </source>
</evidence>
<sequence>MNTATMPFLNADNHILHQDSLALDTSTYWPEQQHQPLLDGSYIDPETVMSASEALMRLSEQDLNLNIEPTLRGLNVDDSATYQTGDLMPVEMGYAVGPSHDEGPQPRLQLPPRESWDGGKMRAWTEQFEIAKGHAGRWSSGSGETGAHRESNARKTSTISKTPSSNPGVVKQAAAKVGQ</sequence>
<proteinExistence type="predicted"/>
<keyword evidence="3" id="KW-1185">Reference proteome</keyword>
<evidence type="ECO:0000256" key="1">
    <source>
        <dbReference type="SAM" id="MobiDB-lite"/>
    </source>
</evidence>
<feature type="region of interest" description="Disordered" evidence="1">
    <location>
        <begin position="97"/>
        <end position="117"/>
    </location>
</feature>
<dbReference type="EMBL" id="JAXOVC010000001">
    <property type="protein sequence ID" value="KAK4508152.1"/>
    <property type="molecule type" value="Genomic_DNA"/>
</dbReference>
<feature type="region of interest" description="Disordered" evidence="1">
    <location>
        <begin position="132"/>
        <end position="179"/>
    </location>
</feature>
<protein>
    <submittedName>
        <fullName evidence="2">Uncharacterized protein</fullName>
    </submittedName>
</protein>
<reference evidence="2 3" key="1">
    <citation type="journal article" date="2023" name="G3 (Bethesda)">
        <title>A chromosome-level genome assembly of Zasmidium syzygii isolated from banana leaves.</title>
        <authorList>
            <person name="van Westerhoven A.C."/>
            <person name="Mehrabi R."/>
            <person name="Talebi R."/>
            <person name="Steentjes M.B.F."/>
            <person name="Corcolon B."/>
            <person name="Chong P.A."/>
            <person name="Kema G.H.J."/>
            <person name="Seidl M.F."/>
        </authorList>
    </citation>
    <scope>NUCLEOTIDE SEQUENCE [LARGE SCALE GENOMIC DNA]</scope>
    <source>
        <strain evidence="2 3">P124</strain>
    </source>
</reference>
<gene>
    <name evidence="2" type="ORF">PRZ48_001890</name>
</gene>
<dbReference type="Proteomes" id="UP001305779">
    <property type="component" value="Unassembled WGS sequence"/>
</dbReference>
<comment type="caution">
    <text evidence="2">The sequence shown here is derived from an EMBL/GenBank/DDBJ whole genome shotgun (WGS) entry which is preliminary data.</text>
</comment>